<reference evidence="2 3" key="1">
    <citation type="submission" date="2017-04" db="EMBL/GenBank/DDBJ databases">
        <authorList>
            <person name="Afonso C.L."/>
            <person name="Miller P.J."/>
            <person name="Scott M.A."/>
            <person name="Spackman E."/>
            <person name="Goraichik I."/>
            <person name="Dimitrov K.M."/>
            <person name="Suarez D.L."/>
            <person name="Swayne D.E."/>
        </authorList>
    </citation>
    <scope>NUCLEOTIDE SEQUENCE [LARGE SCALE GENOMIC DNA]</scope>
    <source>
        <strain evidence="2 3">DSM 19625</strain>
    </source>
</reference>
<keyword evidence="3" id="KW-1185">Reference proteome</keyword>
<name>A0A1W2E0K6_9SPHI</name>
<feature type="compositionally biased region" description="Basic and acidic residues" evidence="1">
    <location>
        <begin position="27"/>
        <end position="37"/>
    </location>
</feature>
<gene>
    <name evidence="2" type="ORF">SAMN04488101_10930</name>
</gene>
<evidence type="ECO:0000313" key="3">
    <source>
        <dbReference type="Proteomes" id="UP000192678"/>
    </source>
</evidence>
<feature type="compositionally biased region" description="Basic and acidic residues" evidence="1">
    <location>
        <begin position="111"/>
        <end position="127"/>
    </location>
</feature>
<organism evidence="2 3">
    <name type="scientific">Pedobacter nyackensis</name>
    <dbReference type="NCBI Taxonomy" id="475255"/>
    <lineage>
        <taxon>Bacteria</taxon>
        <taxon>Pseudomonadati</taxon>
        <taxon>Bacteroidota</taxon>
        <taxon>Sphingobacteriia</taxon>
        <taxon>Sphingobacteriales</taxon>
        <taxon>Sphingobacteriaceae</taxon>
        <taxon>Pedobacter</taxon>
    </lineage>
</organism>
<feature type="compositionally biased region" description="Polar residues" evidence="1">
    <location>
        <begin position="17"/>
        <end position="26"/>
    </location>
</feature>
<sequence length="135" mass="14906">MLGCDLFNLRLKEINMENSNSGNINDPNEKPHPKPTDDVGAQIETVTPDTEKEGLPNDQKSNPPKDSKETDHSDVEPLTPDSENDKIPEDHENTPEETNEDGSDVDNQGDIDSKNPKTDQNKHHGDGPEIETVTP</sequence>
<evidence type="ECO:0000256" key="1">
    <source>
        <dbReference type="SAM" id="MobiDB-lite"/>
    </source>
</evidence>
<dbReference type="EMBL" id="FWYB01000009">
    <property type="protein sequence ID" value="SMD03027.1"/>
    <property type="molecule type" value="Genomic_DNA"/>
</dbReference>
<evidence type="ECO:0000313" key="2">
    <source>
        <dbReference type="EMBL" id="SMD03027.1"/>
    </source>
</evidence>
<dbReference type="AlphaFoldDB" id="A0A1W2E0K6"/>
<proteinExistence type="predicted"/>
<feature type="region of interest" description="Disordered" evidence="1">
    <location>
        <begin position="17"/>
        <end position="135"/>
    </location>
</feature>
<protein>
    <submittedName>
        <fullName evidence="2">Uncharacterized protein</fullName>
    </submittedName>
</protein>
<dbReference type="Proteomes" id="UP000192678">
    <property type="component" value="Unassembled WGS sequence"/>
</dbReference>
<feature type="compositionally biased region" description="Basic and acidic residues" evidence="1">
    <location>
        <begin position="63"/>
        <end position="75"/>
    </location>
</feature>
<feature type="compositionally biased region" description="Basic and acidic residues" evidence="1">
    <location>
        <begin position="83"/>
        <end position="94"/>
    </location>
</feature>
<feature type="compositionally biased region" description="Acidic residues" evidence="1">
    <location>
        <begin position="95"/>
        <end position="109"/>
    </location>
</feature>
<accession>A0A1W2E0K6</accession>